<dbReference type="InterPro" id="IPR004697">
    <property type="entry name" value="AbgT"/>
</dbReference>
<feature type="transmembrane region" description="Helical" evidence="1">
    <location>
        <begin position="414"/>
        <end position="434"/>
    </location>
</feature>
<dbReference type="EMBL" id="SNZB01000003">
    <property type="protein sequence ID" value="TDR20533.1"/>
    <property type="molecule type" value="Genomic_DNA"/>
</dbReference>
<evidence type="ECO:0000256" key="1">
    <source>
        <dbReference type="SAM" id="Phobius"/>
    </source>
</evidence>
<evidence type="ECO:0000313" key="2">
    <source>
        <dbReference type="EMBL" id="TDR20533.1"/>
    </source>
</evidence>
<dbReference type="GO" id="GO:0015558">
    <property type="term" value="F:secondary active p-aminobenzoyl-glutamate transmembrane transporter activity"/>
    <property type="evidence" value="ECO:0007669"/>
    <property type="project" value="InterPro"/>
</dbReference>
<feature type="transmembrane region" description="Helical" evidence="1">
    <location>
        <begin position="336"/>
        <end position="354"/>
    </location>
</feature>
<comment type="caution">
    <text evidence="2">The sequence shown here is derived from an EMBL/GenBank/DDBJ whole genome shotgun (WGS) entry which is preliminary data.</text>
</comment>
<keyword evidence="1" id="KW-1133">Transmembrane helix</keyword>
<dbReference type="PANTHER" id="PTHR30282:SF0">
    <property type="entry name" value="P-AMINOBENZOYL-GLUTAMATE TRANSPORT PROTEIN"/>
    <property type="match status" value="1"/>
</dbReference>
<feature type="transmembrane region" description="Helical" evidence="1">
    <location>
        <begin position="296"/>
        <end position="316"/>
    </location>
</feature>
<feature type="transmembrane region" description="Helical" evidence="1">
    <location>
        <begin position="103"/>
        <end position="130"/>
    </location>
</feature>
<name>A0A4R6XSY9_9GAMM</name>
<feature type="transmembrane region" description="Helical" evidence="1">
    <location>
        <begin position="441"/>
        <end position="459"/>
    </location>
</feature>
<organism evidence="2 3">
    <name type="scientific">Marinicella litoralis</name>
    <dbReference type="NCBI Taxonomy" id="644220"/>
    <lineage>
        <taxon>Bacteria</taxon>
        <taxon>Pseudomonadati</taxon>
        <taxon>Pseudomonadota</taxon>
        <taxon>Gammaproteobacteria</taxon>
        <taxon>Lysobacterales</taxon>
        <taxon>Marinicellaceae</taxon>
        <taxon>Marinicella</taxon>
    </lineage>
</organism>
<feature type="transmembrane region" description="Helical" evidence="1">
    <location>
        <begin position="48"/>
        <end position="68"/>
    </location>
</feature>
<feature type="transmembrane region" description="Helical" evidence="1">
    <location>
        <begin position="471"/>
        <end position="490"/>
    </location>
</feature>
<dbReference type="PANTHER" id="PTHR30282">
    <property type="entry name" value="P-AMINOBENZOYL GLUTAMATE TRANSPORTER"/>
    <property type="match status" value="1"/>
</dbReference>
<accession>A0A4R6XSY9</accession>
<gene>
    <name evidence="2" type="ORF">C8D91_1507</name>
</gene>
<keyword evidence="1" id="KW-0472">Membrane</keyword>
<evidence type="ECO:0000313" key="3">
    <source>
        <dbReference type="Proteomes" id="UP000295724"/>
    </source>
</evidence>
<keyword evidence="3" id="KW-1185">Reference proteome</keyword>
<reference evidence="2 3" key="1">
    <citation type="submission" date="2019-03" db="EMBL/GenBank/DDBJ databases">
        <title>Genomic Encyclopedia of Type Strains, Phase IV (KMG-IV): sequencing the most valuable type-strain genomes for metagenomic binning, comparative biology and taxonomic classification.</title>
        <authorList>
            <person name="Goeker M."/>
        </authorList>
    </citation>
    <scope>NUCLEOTIDE SEQUENCE [LARGE SCALE GENOMIC DNA]</scope>
    <source>
        <strain evidence="2 3">DSM 25488</strain>
    </source>
</reference>
<keyword evidence="1" id="KW-0812">Transmembrane</keyword>
<protein>
    <submittedName>
        <fullName evidence="2">Aminobenzoyl-glutamate transport protein</fullName>
    </submittedName>
</protein>
<proteinExistence type="predicted"/>
<dbReference type="OrthoDB" id="3314392at2"/>
<dbReference type="GO" id="GO:1902604">
    <property type="term" value="P:p-aminobenzoyl-glutamate transmembrane transport"/>
    <property type="evidence" value="ECO:0007669"/>
    <property type="project" value="InterPro"/>
</dbReference>
<dbReference type="AlphaFoldDB" id="A0A4R6XSY9"/>
<dbReference type="Proteomes" id="UP000295724">
    <property type="component" value="Unassembled WGS sequence"/>
</dbReference>
<feature type="transmembrane region" description="Helical" evidence="1">
    <location>
        <begin position="238"/>
        <end position="257"/>
    </location>
</feature>
<feature type="transmembrane region" description="Helical" evidence="1">
    <location>
        <begin position="150"/>
        <end position="178"/>
    </location>
</feature>
<feature type="transmembrane region" description="Helical" evidence="1">
    <location>
        <begin position="375"/>
        <end position="394"/>
    </location>
</feature>
<sequence>MNNVCFFNATEEFILTTTTEKPQDQKTGWFSKFLATVEWLGNLLPHPITLFALFCVFIIVFSGIAQYFGMSVPDPRPVGSSGREADGVIEVISLFSGEGLRRIVAGLVTNFTGFAPLGTVLVALLGVAVAEHSGMLSAAMRSLVMGASKRMVTVMIVFAGVVSNTASELGYVVLIPMAAMIFHSLGRHPLAGLAAAFAGVSAGYSANLFIGTVDPLLSGITQEAAQLLDPDYLVGAEVNWYFMIISTFLIAVMGTFVTEKIVEPRLGPYNEAEASIDLGEQKVDEVTAQEKKALRMAGLTFLILCALLALTVVPDWGVLRNQDTGGVKNSPFLKGIVAYIFITFAIPGYVYGRVAGTMKTDRDVIDAMSKSMGTMGMYIVLVFFAAQFVAFFKWTNLGTVMAVKGAVMLQTLGLDGPEVFVFFILLCGMVNLTLGSASAQWAVTAPIFVPMLMLVGFAPETIQAAYRIGDSVTNVITPMMSYFGLILAVAARYKKDLGIGTLIATMLPYSMVFLLGWTLLFYLWVFVLGMPVGPGAATYYNP</sequence>
<dbReference type="Pfam" id="PF03806">
    <property type="entry name" value="ABG_transport"/>
    <property type="match status" value="1"/>
</dbReference>
<feature type="transmembrane region" description="Helical" evidence="1">
    <location>
        <begin position="521"/>
        <end position="540"/>
    </location>
</feature>
<feature type="transmembrane region" description="Helical" evidence="1">
    <location>
        <begin position="190"/>
        <end position="210"/>
    </location>
</feature>